<reference evidence="12 13" key="1">
    <citation type="journal article" date="2021" name="Elife">
        <title>Chloroplast acquisition without the gene transfer in kleptoplastic sea slugs, Plakobranchus ocellatus.</title>
        <authorList>
            <person name="Maeda T."/>
            <person name="Takahashi S."/>
            <person name="Yoshida T."/>
            <person name="Shimamura S."/>
            <person name="Takaki Y."/>
            <person name="Nagai Y."/>
            <person name="Toyoda A."/>
            <person name="Suzuki Y."/>
            <person name="Arimoto A."/>
            <person name="Ishii H."/>
            <person name="Satoh N."/>
            <person name="Nishiyama T."/>
            <person name="Hasebe M."/>
            <person name="Maruyama T."/>
            <person name="Minagawa J."/>
            <person name="Obokata J."/>
            <person name="Shigenobu S."/>
        </authorList>
    </citation>
    <scope>NUCLEOTIDE SEQUENCE [LARGE SCALE GENOMIC DNA]</scope>
</reference>
<dbReference type="GO" id="GO:0006397">
    <property type="term" value="P:mRNA processing"/>
    <property type="evidence" value="ECO:0007669"/>
    <property type="project" value="UniProtKB-KW"/>
</dbReference>
<dbReference type="GO" id="GO:0008380">
    <property type="term" value="P:RNA splicing"/>
    <property type="evidence" value="ECO:0007669"/>
    <property type="project" value="UniProtKB-KW"/>
</dbReference>
<evidence type="ECO:0000256" key="5">
    <source>
        <dbReference type="ARBA" id="ARBA00022664"/>
    </source>
</evidence>
<evidence type="ECO:0000256" key="11">
    <source>
        <dbReference type="SAM" id="MobiDB-lite"/>
    </source>
</evidence>
<keyword evidence="5" id="KW-0507">mRNA processing</keyword>
<comment type="similarity">
    <text evidence="3">Belongs to the TSSC4 family.</text>
</comment>
<dbReference type="PANTHER" id="PTHR13445">
    <property type="entry name" value="TUMOR SUPPRESSING SUBTRANSFERABLE CANDIDATE 4 TSSC4"/>
    <property type="match status" value="1"/>
</dbReference>
<sequence length="305" mass="34881">MDCNAKSLDQAAQPIRTGTDNFTVRSQDVFSSLGELEKKHSAFLKVLSTKGTMEDQGLTKTDPDEEAREESKRSHHSRIRPNLGDTQDVDYRQRSRRARDEEKKRSACDNSQDSTFKRPQHRPFHRRGKQDVPDFRKHPEKYTHYSLGDVTEGDMSERSNSQAAFAFLEERRLQREKEENALAGLSDEGVMFDAELAACSQGQIEFSRPRSKRHLDSEHRVKDDRPNTSSSTQSSLMPNFDDVVLDEISFKSSDADIENLSDSSKREFQEAESSLVASSFKSRKTNRGKRNHIRKKDTSNDNDSD</sequence>
<feature type="compositionally biased region" description="Polar residues" evidence="11">
    <location>
        <begin position="227"/>
        <end position="237"/>
    </location>
</feature>
<keyword evidence="8" id="KW-0539">Nucleus</keyword>
<evidence type="ECO:0000256" key="3">
    <source>
        <dbReference type="ARBA" id="ARBA00010362"/>
    </source>
</evidence>
<feature type="compositionally biased region" description="Basic and acidic residues" evidence="11">
    <location>
        <begin position="89"/>
        <end position="107"/>
    </location>
</feature>
<feature type="region of interest" description="Disordered" evidence="11">
    <location>
        <begin position="201"/>
        <end position="240"/>
    </location>
</feature>
<comment type="subcellular location">
    <subcellularLocation>
        <location evidence="2">Cytoplasm</location>
    </subcellularLocation>
    <subcellularLocation>
        <location evidence="1">Nucleus</location>
    </subcellularLocation>
</comment>
<dbReference type="GO" id="GO:0005681">
    <property type="term" value="C:spliceosomal complex"/>
    <property type="evidence" value="ECO:0007669"/>
    <property type="project" value="UniProtKB-KW"/>
</dbReference>
<evidence type="ECO:0000256" key="4">
    <source>
        <dbReference type="ARBA" id="ARBA00022490"/>
    </source>
</evidence>
<proteinExistence type="inferred from homology"/>
<dbReference type="PANTHER" id="PTHR13445:SF3">
    <property type="entry name" value="U5 SMALL NUCLEAR RIBONUCLEOPROTEIN TSSC4"/>
    <property type="match status" value="1"/>
</dbReference>
<feature type="compositionally biased region" description="Basic and acidic residues" evidence="11">
    <location>
        <begin position="129"/>
        <end position="143"/>
    </location>
</feature>
<dbReference type="Proteomes" id="UP000762676">
    <property type="component" value="Unassembled WGS sequence"/>
</dbReference>
<evidence type="ECO:0000256" key="6">
    <source>
        <dbReference type="ARBA" id="ARBA00022728"/>
    </source>
</evidence>
<accession>A0AAV4F4J0</accession>
<dbReference type="Pfam" id="PF15264">
    <property type="entry name" value="TSSC4"/>
    <property type="match status" value="1"/>
</dbReference>
<keyword evidence="13" id="KW-1185">Reference proteome</keyword>
<organism evidence="12 13">
    <name type="scientific">Elysia marginata</name>
    <dbReference type="NCBI Taxonomy" id="1093978"/>
    <lineage>
        <taxon>Eukaryota</taxon>
        <taxon>Metazoa</taxon>
        <taxon>Spiralia</taxon>
        <taxon>Lophotrochozoa</taxon>
        <taxon>Mollusca</taxon>
        <taxon>Gastropoda</taxon>
        <taxon>Heterobranchia</taxon>
        <taxon>Euthyneura</taxon>
        <taxon>Panpulmonata</taxon>
        <taxon>Sacoglossa</taxon>
        <taxon>Placobranchoidea</taxon>
        <taxon>Plakobranchidae</taxon>
        <taxon>Elysia</taxon>
    </lineage>
</organism>
<evidence type="ECO:0000256" key="8">
    <source>
        <dbReference type="ARBA" id="ARBA00023242"/>
    </source>
</evidence>
<comment type="function">
    <text evidence="10">Protein associated with the U5 snRNP, during its maturation and its post-splicing recycling and which is required for spliceosomal tri-snRNP complex assembly in the nucleus. Has a molecular sequestering activity and transiently hinders SNRNP200 binding sites for constitutive splicing factors that intervene later during the assembly of the spliceosome and splicing. Together with its molecular sequestering activity, may also function as a molecular adapter and placeholder, coordinating the assembly of the U5 snRNP and its association with the U4/U6 di-snRNP.</text>
</comment>
<name>A0AAV4F4J0_9GAST</name>
<evidence type="ECO:0000313" key="12">
    <source>
        <dbReference type="EMBL" id="GFR67721.1"/>
    </source>
</evidence>
<evidence type="ECO:0000313" key="13">
    <source>
        <dbReference type="Proteomes" id="UP000762676"/>
    </source>
</evidence>
<feature type="compositionally biased region" description="Basic residues" evidence="11">
    <location>
        <begin position="118"/>
        <end position="128"/>
    </location>
</feature>
<dbReference type="EMBL" id="BMAT01011159">
    <property type="protein sequence ID" value="GFR67721.1"/>
    <property type="molecule type" value="Genomic_DNA"/>
</dbReference>
<evidence type="ECO:0000256" key="2">
    <source>
        <dbReference type="ARBA" id="ARBA00004496"/>
    </source>
</evidence>
<evidence type="ECO:0000256" key="9">
    <source>
        <dbReference type="ARBA" id="ARBA00035304"/>
    </source>
</evidence>
<feature type="compositionally biased region" description="Basic and acidic residues" evidence="11">
    <location>
        <begin position="214"/>
        <end position="226"/>
    </location>
</feature>
<feature type="compositionally biased region" description="Polar residues" evidence="11">
    <location>
        <begin position="271"/>
        <end position="280"/>
    </location>
</feature>
<feature type="region of interest" description="Disordered" evidence="11">
    <location>
        <begin position="47"/>
        <end position="162"/>
    </location>
</feature>
<dbReference type="GO" id="GO:0005737">
    <property type="term" value="C:cytoplasm"/>
    <property type="evidence" value="ECO:0007669"/>
    <property type="project" value="UniProtKB-SubCell"/>
</dbReference>
<comment type="caution">
    <text evidence="12">The sequence shown here is derived from an EMBL/GenBank/DDBJ whole genome shotgun (WGS) entry which is preliminary data.</text>
</comment>
<dbReference type="AlphaFoldDB" id="A0AAV4F4J0"/>
<feature type="compositionally biased region" description="Basic residues" evidence="11">
    <location>
        <begin position="281"/>
        <end position="295"/>
    </location>
</feature>
<gene>
    <name evidence="12" type="ORF">ElyMa_005590300</name>
</gene>
<keyword evidence="6" id="KW-0747">Spliceosome</keyword>
<dbReference type="InterPro" id="IPR029338">
    <property type="entry name" value="TSSC4"/>
</dbReference>
<evidence type="ECO:0000256" key="1">
    <source>
        <dbReference type="ARBA" id="ARBA00004123"/>
    </source>
</evidence>
<keyword evidence="7" id="KW-0508">mRNA splicing</keyword>
<evidence type="ECO:0000256" key="7">
    <source>
        <dbReference type="ARBA" id="ARBA00023187"/>
    </source>
</evidence>
<evidence type="ECO:0000256" key="10">
    <source>
        <dbReference type="ARBA" id="ARBA00045970"/>
    </source>
</evidence>
<keyword evidence="4" id="KW-0963">Cytoplasm</keyword>
<protein>
    <recommendedName>
        <fullName evidence="9">U5 small nuclear ribonucleoprotein TSSC4</fullName>
    </recommendedName>
</protein>
<feature type="region of interest" description="Disordered" evidence="11">
    <location>
        <begin position="260"/>
        <end position="305"/>
    </location>
</feature>